<dbReference type="SUPFAM" id="SSF51735">
    <property type="entry name" value="NAD(P)-binding Rossmann-fold domains"/>
    <property type="match status" value="1"/>
</dbReference>
<dbReference type="Gene3D" id="3.40.50.720">
    <property type="entry name" value="NAD(P)-binding Rossmann-like Domain"/>
    <property type="match status" value="1"/>
</dbReference>
<dbReference type="PANTHER" id="PTHR43708">
    <property type="entry name" value="CONSERVED EXPRESSED OXIDOREDUCTASE (EUROFUNG)"/>
    <property type="match status" value="1"/>
</dbReference>
<comment type="similarity">
    <text evidence="1">Belongs to the Gfo/Idh/MocA family.</text>
</comment>
<dbReference type="Gene3D" id="3.30.360.10">
    <property type="entry name" value="Dihydrodipicolinate Reductase, domain 2"/>
    <property type="match status" value="1"/>
</dbReference>
<proteinExistence type="inferred from homology"/>
<dbReference type="Pfam" id="PF02894">
    <property type="entry name" value="GFO_IDH_MocA_C"/>
    <property type="match status" value="1"/>
</dbReference>
<gene>
    <name evidence="5" type="ORF">C8F04DRAFT_1059091</name>
</gene>
<dbReference type="PANTHER" id="PTHR43708:SF5">
    <property type="entry name" value="CONSERVED EXPRESSED OXIDOREDUCTASE (EUROFUNG)-RELATED"/>
    <property type="match status" value="1"/>
</dbReference>
<dbReference type="GO" id="GO:0000166">
    <property type="term" value="F:nucleotide binding"/>
    <property type="evidence" value="ECO:0007669"/>
    <property type="project" value="InterPro"/>
</dbReference>
<dbReference type="InterPro" id="IPR051317">
    <property type="entry name" value="Gfo/Idh/MocA_oxidoreduct"/>
</dbReference>
<organism evidence="5 6">
    <name type="scientific">Mycena alexandri</name>
    <dbReference type="NCBI Taxonomy" id="1745969"/>
    <lineage>
        <taxon>Eukaryota</taxon>
        <taxon>Fungi</taxon>
        <taxon>Dikarya</taxon>
        <taxon>Basidiomycota</taxon>
        <taxon>Agaricomycotina</taxon>
        <taxon>Agaricomycetes</taxon>
        <taxon>Agaricomycetidae</taxon>
        <taxon>Agaricales</taxon>
        <taxon>Marasmiineae</taxon>
        <taxon>Mycenaceae</taxon>
        <taxon>Mycena</taxon>
    </lineage>
</organism>
<evidence type="ECO:0008006" key="7">
    <source>
        <dbReference type="Google" id="ProtNLM"/>
    </source>
</evidence>
<feature type="domain" description="Gfo/Idh/MocA-like oxidoreductase C-terminal" evidence="4">
    <location>
        <begin position="156"/>
        <end position="375"/>
    </location>
</feature>
<sequence length="379" mass="41444">MSTPKFTPVKTCVLGVGLSGLAFHIPFVLALPECFTLVSVLERNPQSEGGKLRERFGVSVKIHNTLEQVLGDPEIELVIIGTPSPTHFSYAKAALEAGKHVLVDKPVTSTSAEARELGQLAKAKGLILYAFQNRRFDSDFISLKKLLALPASSPQSIGDIVEMETHFDRYRKGIKNSWKDQPGPGIGHTYDLGTHLMDQALALFGRPDKLTAFIQNTRGVGNPDVDDSFTIHMHFAAGGKLPRPVTVIARAQLTSVRALQPRYVVLGTKGSFVKYGVDIQEDQLKVISTPNAVHEKGYGVEPESIWGTVECIEEDDVTMNKTIWPSEPGCYADLFRNLAAAIREGAEQAIKWEEATAVIEMVELAHKSSKEGTTIVVPQ</sequence>
<comment type="caution">
    <text evidence="5">The sequence shown here is derived from an EMBL/GenBank/DDBJ whole genome shotgun (WGS) entry which is preliminary data.</text>
</comment>
<dbReference type="Pfam" id="PF01408">
    <property type="entry name" value="GFO_IDH_MocA"/>
    <property type="match status" value="1"/>
</dbReference>
<evidence type="ECO:0000313" key="6">
    <source>
        <dbReference type="Proteomes" id="UP001218188"/>
    </source>
</evidence>
<protein>
    <recommendedName>
        <fullName evidence="7">Oxidoreductase</fullName>
    </recommendedName>
</protein>
<name>A0AAD6TJH4_9AGAR</name>
<dbReference type="EMBL" id="JARJCM010000001">
    <property type="protein sequence ID" value="KAJ7047504.1"/>
    <property type="molecule type" value="Genomic_DNA"/>
</dbReference>
<reference evidence="5" key="1">
    <citation type="submission" date="2023-03" db="EMBL/GenBank/DDBJ databases">
        <title>Massive genome expansion in bonnet fungi (Mycena s.s.) driven by repeated elements and novel gene families across ecological guilds.</title>
        <authorList>
            <consortium name="Lawrence Berkeley National Laboratory"/>
            <person name="Harder C.B."/>
            <person name="Miyauchi S."/>
            <person name="Viragh M."/>
            <person name="Kuo A."/>
            <person name="Thoen E."/>
            <person name="Andreopoulos B."/>
            <person name="Lu D."/>
            <person name="Skrede I."/>
            <person name="Drula E."/>
            <person name="Henrissat B."/>
            <person name="Morin E."/>
            <person name="Kohler A."/>
            <person name="Barry K."/>
            <person name="LaButti K."/>
            <person name="Morin E."/>
            <person name="Salamov A."/>
            <person name="Lipzen A."/>
            <person name="Mereny Z."/>
            <person name="Hegedus B."/>
            <person name="Baldrian P."/>
            <person name="Stursova M."/>
            <person name="Weitz H."/>
            <person name="Taylor A."/>
            <person name="Grigoriev I.V."/>
            <person name="Nagy L.G."/>
            <person name="Martin F."/>
            <person name="Kauserud H."/>
        </authorList>
    </citation>
    <scope>NUCLEOTIDE SEQUENCE</scope>
    <source>
        <strain evidence="5">CBHHK200</strain>
    </source>
</reference>
<evidence type="ECO:0000256" key="2">
    <source>
        <dbReference type="ARBA" id="ARBA00023002"/>
    </source>
</evidence>
<dbReference type="InterPro" id="IPR036291">
    <property type="entry name" value="NAD(P)-bd_dom_sf"/>
</dbReference>
<feature type="domain" description="Gfo/Idh/MocA-like oxidoreductase N-terminal" evidence="3">
    <location>
        <begin position="10"/>
        <end position="129"/>
    </location>
</feature>
<dbReference type="AlphaFoldDB" id="A0AAD6TJH4"/>
<accession>A0AAD6TJH4</accession>
<evidence type="ECO:0000259" key="4">
    <source>
        <dbReference type="Pfam" id="PF02894"/>
    </source>
</evidence>
<dbReference type="InterPro" id="IPR004104">
    <property type="entry name" value="Gfo/Idh/MocA-like_OxRdtase_C"/>
</dbReference>
<evidence type="ECO:0000313" key="5">
    <source>
        <dbReference type="EMBL" id="KAJ7047504.1"/>
    </source>
</evidence>
<evidence type="ECO:0000259" key="3">
    <source>
        <dbReference type="Pfam" id="PF01408"/>
    </source>
</evidence>
<dbReference type="Proteomes" id="UP001218188">
    <property type="component" value="Unassembled WGS sequence"/>
</dbReference>
<keyword evidence="6" id="KW-1185">Reference proteome</keyword>
<dbReference type="GO" id="GO:0016491">
    <property type="term" value="F:oxidoreductase activity"/>
    <property type="evidence" value="ECO:0007669"/>
    <property type="project" value="UniProtKB-KW"/>
</dbReference>
<evidence type="ECO:0000256" key="1">
    <source>
        <dbReference type="ARBA" id="ARBA00010928"/>
    </source>
</evidence>
<keyword evidence="2" id="KW-0560">Oxidoreductase</keyword>
<dbReference type="InterPro" id="IPR000683">
    <property type="entry name" value="Gfo/Idh/MocA-like_OxRdtase_N"/>
</dbReference>